<dbReference type="Proteomes" id="UP000588112">
    <property type="component" value="Unassembled WGS sequence"/>
</dbReference>
<keyword evidence="3" id="KW-1185">Reference proteome</keyword>
<feature type="signal peptide" evidence="1">
    <location>
        <begin position="1"/>
        <end position="26"/>
    </location>
</feature>
<evidence type="ECO:0000313" key="2">
    <source>
        <dbReference type="EMBL" id="MBB5629158.1"/>
    </source>
</evidence>
<dbReference type="EMBL" id="JACHBR010000001">
    <property type="protein sequence ID" value="MBB5629158.1"/>
    <property type="molecule type" value="Genomic_DNA"/>
</dbReference>
<evidence type="ECO:0000256" key="1">
    <source>
        <dbReference type="SAM" id="SignalP"/>
    </source>
</evidence>
<protein>
    <submittedName>
        <fullName evidence="2">Uncharacterized protein</fullName>
    </submittedName>
</protein>
<feature type="chain" id="PRO_5030944112" evidence="1">
    <location>
        <begin position="27"/>
        <end position="188"/>
    </location>
</feature>
<organism evidence="2 3">
    <name type="scientific">Sphaerisporangium krabiense</name>
    <dbReference type="NCBI Taxonomy" id="763782"/>
    <lineage>
        <taxon>Bacteria</taxon>
        <taxon>Bacillati</taxon>
        <taxon>Actinomycetota</taxon>
        <taxon>Actinomycetes</taxon>
        <taxon>Streptosporangiales</taxon>
        <taxon>Streptosporangiaceae</taxon>
        <taxon>Sphaerisporangium</taxon>
    </lineage>
</organism>
<sequence length="188" mass="20445">MRKPAILIASLAVAAGTLLLPASAQAAPVPGRAETAATTGTAATAARSDAAAARSRVNVSYPRGMRRGGYATYTFKVTGARQIQDDGLVLATFLPPKEVSKVRFLRKPPNASCAYRNPRVYCVVRLGSADTLSMQIRVWVKYRYGGTFMADHYWAPVSFESGLTARDYVDQLTRDDRIGRSKTKISLR</sequence>
<gene>
    <name evidence="2" type="ORF">BJ981_004857</name>
</gene>
<name>A0A7W8Z8Q3_9ACTN</name>
<comment type="caution">
    <text evidence="2">The sequence shown here is derived from an EMBL/GenBank/DDBJ whole genome shotgun (WGS) entry which is preliminary data.</text>
</comment>
<reference evidence="2 3" key="1">
    <citation type="submission" date="2020-08" db="EMBL/GenBank/DDBJ databases">
        <title>Sequencing the genomes of 1000 actinobacteria strains.</title>
        <authorList>
            <person name="Klenk H.-P."/>
        </authorList>
    </citation>
    <scope>NUCLEOTIDE SEQUENCE [LARGE SCALE GENOMIC DNA]</scope>
    <source>
        <strain evidence="2 3">DSM 45790</strain>
    </source>
</reference>
<dbReference type="RefSeq" id="WP_184614060.1">
    <property type="nucleotide sequence ID" value="NZ_BOOS01000001.1"/>
</dbReference>
<evidence type="ECO:0000313" key="3">
    <source>
        <dbReference type="Proteomes" id="UP000588112"/>
    </source>
</evidence>
<accession>A0A7W8Z8Q3</accession>
<dbReference type="AlphaFoldDB" id="A0A7W8Z8Q3"/>
<proteinExistence type="predicted"/>
<keyword evidence="1" id="KW-0732">Signal</keyword>